<protein>
    <submittedName>
        <fullName evidence="2">Uncharacterized protein</fullName>
    </submittedName>
</protein>
<evidence type="ECO:0000313" key="3">
    <source>
        <dbReference type="Proteomes" id="UP000693970"/>
    </source>
</evidence>
<comment type="caution">
    <text evidence="2">The sequence shown here is derived from an EMBL/GenBank/DDBJ whole genome shotgun (WGS) entry which is preliminary data.</text>
</comment>
<evidence type="ECO:0000256" key="1">
    <source>
        <dbReference type="SAM" id="MobiDB-lite"/>
    </source>
</evidence>
<dbReference type="EMBL" id="JAGRRH010000025">
    <property type="protein sequence ID" value="KAG7342559.1"/>
    <property type="molecule type" value="Genomic_DNA"/>
</dbReference>
<sequence>MKRPYQERNEDTDDVPAPTTSNESPIIIEVDDCACDTSIRGDKDVCQPPSKRVRTATASNSCDCSSLNLLVKAMERVSRITTSSSSAIKIVDRVPSLCHEIAPDSISRSALDDSSWPENHPSPVPIKSIVYVKREPRLPVLLPPILPKGRPLMPPPRLPTNMQPGQIFLRKNYHSAVSPKTR</sequence>
<gene>
    <name evidence="2" type="ORF">IV203_007652</name>
</gene>
<feature type="region of interest" description="Disordered" evidence="1">
    <location>
        <begin position="1"/>
        <end position="23"/>
    </location>
</feature>
<dbReference type="AlphaFoldDB" id="A0A9K3KF45"/>
<accession>A0A9K3KF45</accession>
<proteinExistence type="predicted"/>
<name>A0A9K3KF45_9STRA</name>
<organism evidence="2 3">
    <name type="scientific">Nitzschia inconspicua</name>
    <dbReference type="NCBI Taxonomy" id="303405"/>
    <lineage>
        <taxon>Eukaryota</taxon>
        <taxon>Sar</taxon>
        <taxon>Stramenopiles</taxon>
        <taxon>Ochrophyta</taxon>
        <taxon>Bacillariophyta</taxon>
        <taxon>Bacillariophyceae</taxon>
        <taxon>Bacillariophycidae</taxon>
        <taxon>Bacillariales</taxon>
        <taxon>Bacillariaceae</taxon>
        <taxon>Nitzschia</taxon>
    </lineage>
</organism>
<reference evidence="2" key="1">
    <citation type="journal article" date="2021" name="Sci. Rep.">
        <title>Diploid genomic architecture of Nitzschia inconspicua, an elite biomass production diatom.</title>
        <authorList>
            <person name="Oliver A."/>
            <person name="Podell S."/>
            <person name="Pinowska A."/>
            <person name="Traller J.C."/>
            <person name="Smith S.R."/>
            <person name="McClure R."/>
            <person name="Beliaev A."/>
            <person name="Bohutskyi P."/>
            <person name="Hill E.A."/>
            <person name="Rabines A."/>
            <person name="Zheng H."/>
            <person name="Allen L.Z."/>
            <person name="Kuo A."/>
            <person name="Grigoriev I.V."/>
            <person name="Allen A.E."/>
            <person name="Hazlebeck D."/>
            <person name="Allen E.E."/>
        </authorList>
    </citation>
    <scope>NUCLEOTIDE SEQUENCE</scope>
    <source>
        <strain evidence="2">Hildebrandi</strain>
    </source>
</reference>
<keyword evidence="3" id="KW-1185">Reference proteome</keyword>
<evidence type="ECO:0000313" key="2">
    <source>
        <dbReference type="EMBL" id="KAG7342559.1"/>
    </source>
</evidence>
<reference evidence="2" key="2">
    <citation type="submission" date="2021-04" db="EMBL/GenBank/DDBJ databases">
        <authorList>
            <person name="Podell S."/>
        </authorList>
    </citation>
    <scope>NUCLEOTIDE SEQUENCE</scope>
    <source>
        <strain evidence="2">Hildebrandi</strain>
    </source>
</reference>
<dbReference type="Proteomes" id="UP000693970">
    <property type="component" value="Unassembled WGS sequence"/>
</dbReference>